<sequence>MAQNNLNKKLGLNRYQDPGGITTKKLNLGLWIVSHKRQFILGVTGVLIALSVVFYDYSIYSYIDYLYFGGKAERLAIEQMATVSAVDEVQRIKNAAKKLEESSPQVFLNNDKYDFLAKIKNPNTNFFANFNYCFNDGSVELACGSTFILPDETKYVTIFSNELKFKPVNLSIVIKDVTWQRLDLHKYPDWKGYSTSHLNFIVENAAFKTSETSGLSEKIGLDILDFDITNQTAYNYWEVPVSIILMASGNPVAVNHYSLSEFISGSKRSVHLSWPDSIPKPDQITVVPNLNILDDNIFMKYQ</sequence>
<accession>A0A2M6WQS1</accession>
<dbReference type="EMBL" id="PFAQ01000017">
    <property type="protein sequence ID" value="PIT95130.1"/>
    <property type="molecule type" value="Genomic_DNA"/>
</dbReference>
<evidence type="ECO:0000313" key="2">
    <source>
        <dbReference type="EMBL" id="PIT95130.1"/>
    </source>
</evidence>
<dbReference type="AlphaFoldDB" id="A0A2M6WQS1"/>
<reference evidence="3" key="1">
    <citation type="submission" date="2017-09" db="EMBL/GenBank/DDBJ databases">
        <title>Depth-based differentiation of microbial function through sediment-hosted aquifers and enrichment of novel symbionts in the deep terrestrial subsurface.</title>
        <authorList>
            <person name="Probst A.J."/>
            <person name="Ladd B."/>
            <person name="Jarett J.K."/>
            <person name="Geller-Mcgrath D.E."/>
            <person name="Sieber C.M.K."/>
            <person name="Emerson J.B."/>
            <person name="Anantharaman K."/>
            <person name="Thomas B.C."/>
            <person name="Malmstrom R."/>
            <person name="Stieglmeier M."/>
            <person name="Klingl A."/>
            <person name="Woyke T."/>
            <person name="Ryan C.M."/>
            <person name="Banfield J.F."/>
        </authorList>
    </citation>
    <scope>NUCLEOTIDE SEQUENCE [LARGE SCALE GENOMIC DNA]</scope>
</reference>
<keyword evidence="1" id="KW-0472">Membrane</keyword>
<feature type="transmembrane region" description="Helical" evidence="1">
    <location>
        <begin position="39"/>
        <end position="57"/>
    </location>
</feature>
<evidence type="ECO:0000256" key="1">
    <source>
        <dbReference type="SAM" id="Phobius"/>
    </source>
</evidence>
<keyword evidence="1" id="KW-0812">Transmembrane</keyword>
<dbReference type="Proteomes" id="UP000228900">
    <property type="component" value="Unassembled WGS sequence"/>
</dbReference>
<proteinExistence type="predicted"/>
<gene>
    <name evidence="2" type="ORF">COT98_00870</name>
</gene>
<evidence type="ECO:0000313" key="3">
    <source>
        <dbReference type="Proteomes" id="UP000228900"/>
    </source>
</evidence>
<protein>
    <submittedName>
        <fullName evidence="2">Uncharacterized protein</fullName>
    </submittedName>
</protein>
<keyword evidence="1" id="KW-1133">Transmembrane helix</keyword>
<comment type="caution">
    <text evidence="2">The sequence shown here is derived from an EMBL/GenBank/DDBJ whole genome shotgun (WGS) entry which is preliminary data.</text>
</comment>
<organism evidence="2 3">
    <name type="scientific">Candidatus Falkowbacteria bacterium CG10_big_fil_rev_8_21_14_0_10_39_9</name>
    <dbReference type="NCBI Taxonomy" id="1974566"/>
    <lineage>
        <taxon>Bacteria</taxon>
        <taxon>Candidatus Falkowiibacteriota</taxon>
    </lineage>
</organism>
<name>A0A2M6WQS1_9BACT</name>